<feature type="region of interest" description="Disordered" evidence="1">
    <location>
        <begin position="1"/>
        <end position="57"/>
    </location>
</feature>
<organism evidence="2 3">
    <name type="scientific">Ditylenchus destructor</name>
    <dbReference type="NCBI Taxonomy" id="166010"/>
    <lineage>
        <taxon>Eukaryota</taxon>
        <taxon>Metazoa</taxon>
        <taxon>Ecdysozoa</taxon>
        <taxon>Nematoda</taxon>
        <taxon>Chromadorea</taxon>
        <taxon>Rhabditida</taxon>
        <taxon>Tylenchina</taxon>
        <taxon>Tylenchomorpha</taxon>
        <taxon>Sphaerularioidea</taxon>
        <taxon>Anguinidae</taxon>
        <taxon>Anguininae</taxon>
        <taxon>Ditylenchus</taxon>
    </lineage>
</organism>
<feature type="region of interest" description="Disordered" evidence="1">
    <location>
        <begin position="487"/>
        <end position="562"/>
    </location>
</feature>
<dbReference type="Proteomes" id="UP001201812">
    <property type="component" value="Unassembled WGS sequence"/>
</dbReference>
<evidence type="ECO:0000256" key="1">
    <source>
        <dbReference type="SAM" id="MobiDB-lite"/>
    </source>
</evidence>
<feature type="compositionally biased region" description="Polar residues" evidence="1">
    <location>
        <begin position="23"/>
        <end position="40"/>
    </location>
</feature>
<comment type="caution">
    <text evidence="2">The sequence shown here is derived from an EMBL/GenBank/DDBJ whole genome shotgun (WGS) entry which is preliminary data.</text>
</comment>
<proteinExistence type="predicted"/>
<feature type="compositionally biased region" description="Basic and acidic residues" evidence="1">
    <location>
        <begin position="391"/>
        <end position="400"/>
    </location>
</feature>
<feature type="compositionally biased region" description="Basic and acidic residues" evidence="1">
    <location>
        <begin position="529"/>
        <end position="547"/>
    </location>
</feature>
<name>A0AAD4MKR5_9BILA</name>
<sequence length="562" mass="63360">MSSHSDTDVNMAGNGQQQNQANSGDTQESGRNTVQANTQPAERLKLKGKTKTKDGAEEKDRVVGQFYNSMLRVVLAHYKIGQKDPRKPEVDPVHWVYIRPNKNPTRWFQYTMYAAITEEEIKKVEEVWASRGLEAGKIELQKVLNTKVREYLEMDLAGRAEAMGLAWNKWGKQKAVTKARGNLENRQHVHLHVKGVPKIQDIRLPYIPPPHKEQQAKTLANKALNKPMAAMPADSQPAAEANPPDQKIIDQEMEFDEDPLLANPYSPRQTKPYPVIDPQTLKDIIQAHKNLDHELKFKTEGRKRWFDEVFAAPIVCTCHPPEVTWNQAEWKAPEPAGEEGDEDEADELITSDPAAISTSATSAEEASSSFTSAGTSRSTSRSSLFSRRRKSDAGHSVDRDQQLNNVANLNSENVKLKQDLLHCQNGLVDAEKRNIDTNKEKENLSNENAKLKRDLCDIQTRLTEMNEQLAEWQRYHRTISEIAKFGDGIGKEDQDPTNSQGLQQQNSSRPEMSSTVWKRQSQEPGSDGDSIKRSRFDTQKNLEESGAKKASNVASRSFENML</sequence>
<feature type="compositionally biased region" description="Polar residues" evidence="1">
    <location>
        <begin position="496"/>
        <end position="524"/>
    </location>
</feature>
<protein>
    <submittedName>
        <fullName evidence="2">Uncharacterized protein</fullName>
    </submittedName>
</protein>
<keyword evidence="3" id="KW-1185">Reference proteome</keyword>
<evidence type="ECO:0000313" key="3">
    <source>
        <dbReference type="Proteomes" id="UP001201812"/>
    </source>
</evidence>
<gene>
    <name evidence="2" type="ORF">DdX_18863</name>
</gene>
<reference evidence="2" key="1">
    <citation type="submission" date="2022-01" db="EMBL/GenBank/DDBJ databases">
        <title>Genome Sequence Resource for Two Populations of Ditylenchus destructor, the Migratory Endoparasitic Phytonematode.</title>
        <authorList>
            <person name="Zhang H."/>
            <person name="Lin R."/>
            <person name="Xie B."/>
        </authorList>
    </citation>
    <scope>NUCLEOTIDE SEQUENCE</scope>
    <source>
        <strain evidence="2">BazhouSP</strain>
    </source>
</reference>
<accession>A0AAD4MKR5</accession>
<feature type="compositionally biased region" description="Low complexity" evidence="1">
    <location>
        <begin position="10"/>
        <end position="22"/>
    </location>
</feature>
<feature type="compositionally biased region" description="Polar residues" evidence="1">
    <location>
        <begin position="552"/>
        <end position="562"/>
    </location>
</feature>
<feature type="region of interest" description="Disordered" evidence="1">
    <location>
        <begin position="357"/>
        <end position="400"/>
    </location>
</feature>
<evidence type="ECO:0000313" key="2">
    <source>
        <dbReference type="EMBL" id="KAI1696795.1"/>
    </source>
</evidence>
<dbReference type="AlphaFoldDB" id="A0AAD4MKR5"/>
<feature type="compositionally biased region" description="Low complexity" evidence="1">
    <location>
        <begin position="357"/>
        <end position="385"/>
    </location>
</feature>
<dbReference type="EMBL" id="JAKKPZ010000307">
    <property type="protein sequence ID" value="KAI1696795.1"/>
    <property type="molecule type" value="Genomic_DNA"/>
</dbReference>